<keyword evidence="1" id="KW-0238">DNA-binding</keyword>
<proteinExistence type="predicted"/>
<protein>
    <submittedName>
        <fullName evidence="1">DNA-binding response OmpR family regulator</fullName>
    </submittedName>
</protein>
<evidence type="ECO:0000313" key="2">
    <source>
        <dbReference type="Proteomes" id="UP001259587"/>
    </source>
</evidence>
<reference evidence="1" key="1">
    <citation type="submission" date="2023-07" db="EMBL/GenBank/DDBJ databases">
        <title>Sorghum-associated microbial communities from plants grown in Nebraska, USA.</title>
        <authorList>
            <person name="Schachtman D."/>
        </authorList>
    </citation>
    <scope>NUCLEOTIDE SEQUENCE</scope>
    <source>
        <strain evidence="1">BE56</strain>
    </source>
</reference>
<dbReference type="Proteomes" id="UP001259587">
    <property type="component" value="Unassembled WGS sequence"/>
</dbReference>
<gene>
    <name evidence="1" type="ORF">J2W83_003249</name>
</gene>
<organism evidence="1 2">
    <name type="scientific">Pseudomonas hunanensis</name>
    <dbReference type="NCBI Taxonomy" id="1247546"/>
    <lineage>
        <taxon>Bacteria</taxon>
        <taxon>Pseudomonadati</taxon>
        <taxon>Pseudomonadota</taxon>
        <taxon>Gammaproteobacteria</taxon>
        <taxon>Pseudomonadales</taxon>
        <taxon>Pseudomonadaceae</taxon>
        <taxon>Pseudomonas</taxon>
    </lineage>
</organism>
<name>A0ACC6K5F3_9PSED</name>
<evidence type="ECO:0000313" key="1">
    <source>
        <dbReference type="EMBL" id="MDR6713635.1"/>
    </source>
</evidence>
<keyword evidence="2" id="KW-1185">Reference proteome</keyword>
<comment type="caution">
    <text evidence="1">The sequence shown here is derived from an EMBL/GenBank/DDBJ whole genome shotgun (WGS) entry which is preliminary data.</text>
</comment>
<accession>A0ACC6K5F3</accession>
<sequence>MRLLLVEDNVPLADELTAALQRQGYAVDWLADGRDAAYQGRSEPYDLIILDLGLPGLPGLDVLAQWRAAGLATPVLILTARGSWAERIEGLKAGADDYLSKPFHPEELQLRIQALLRRARGLANQPTLEAAGLHLDESRQCVSREGVDIQLTAAEFRLLRYFMLHPGQVLSKSHLAEHLYDGETERDSNVLEVHVNHLRRKLGRSVIETRRGQGYVYAGNAQ</sequence>
<dbReference type="EMBL" id="JAVDTH010000019">
    <property type="protein sequence ID" value="MDR6713635.1"/>
    <property type="molecule type" value="Genomic_DNA"/>
</dbReference>